<keyword evidence="2" id="KW-1185">Reference proteome</keyword>
<accession>A0AAG5DU45</accession>
<proteinExistence type="predicted"/>
<sequence length="26" mass="3137">MLSRMVISENDTMRYKFESKNRTKNG</sequence>
<evidence type="ECO:0000313" key="1">
    <source>
        <dbReference type="EnsemblMetazoa" id="ENSAATROPP014460"/>
    </source>
</evidence>
<organism evidence="1 2">
    <name type="scientific">Anopheles atroparvus</name>
    <name type="common">European mosquito</name>
    <dbReference type="NCBI Taxonomy" id="41427"/>
    <lineage>
        <taxon>Eukaryota</taxon>
        <taxon>Metazoa</taxon>
        <taxon>Ecdysozoa</taxon>
        <taxon>Arthropoda</taxon>
        <taxon>Hexapoda</taxon>
        <taxon>Insecta</taxon>
        <taxon>Pterygota</taxon>
        <taxon>Neoptera</taxon>
        <taxon>Endopterygota</taxon>
        <taxon>Diptera</taxon>
        <taxon>Nematocera</taxon>
        <taxon>Culicoidea</taxon>
        <taxon>Culicidae</taxon>
        <taxon>Anophelinae</taxon>
        <taxon>Anopheles</taxon>
    </lineage>
</organism>
<protein>
    <submittedName>
        <fullName evidence="1">Uncharacterized protein</fullName>
    </submittedName>
</protein>
<dbReference type="AlphaFoldDB" id="A0AAG5DU45"/>
<name>A0AAG5DU45_ANOAO</name>
<evidence type="ECO:0000313" key="2">
    <source>
        <dbReference type="Proteomes" id="UP000075880"/>
    </source>
</evidence>
<dbReference type="EnsemblMetazoa" id="ENSAATROPT016452">
    <property type="protein sequence ID" value="ENSAATROPP014460"/>
    <property type="gene ID" value="ENSAATROPG013466"/>
</dbReference>
<dbReference type="Proteomes" id="UP000075880">
    <property type="component" value="Unassembled WGS sequence"/>
</dbReference>
<reference evidence="1" key="1">
    <citation type="submission" date="2024-04" db="UniProtKB">
        <authorList>
            <consortium name="EnsemblMetazoa"/>
        </authorList>
    </citation>
    <scope>IDENTIFICATION</scope>
    <source>
        <strain evidence="1">EBRO</strain>
    </source>
</reference>